<dbReference type="AlphaFoldDB" id="T0HJN8"/>
<sequence length="631" mass="66620">MAKVLKIAAVVVAIAAAIPSGGTSLLGAGLMSAGIAATATAASAIAGGLAIGLNLATSLTAKKPKVSGVQTSWSADPDAAIPIIFGRTLMSGDIRYRKQHGSKNKWDTIVSVLSGCGPIHAITQTYMEKEPISFSGGLAGVYKIDGHDRIWQRTQLGACPEPSYLAPMVGTPPQWTPAHKLSGYAAVLNSFEYDASGDHTLTSTPRFNWLGEGVLCYDPRLDSSYPGGSGPCRWDDPSTWVYSECGWIQAISFAIGWHQGPESVRVGGVGMNIAAIDVPAYVEAANIADANEWKSGGRVTTADDKWEVMKSLAQAGGGEPIRYGAILSCFVNAPRVSIGTIGIDDVIGQASISTAQSVRDRVNGITPRYTSEDHFWEQVPAGTVVNTDYRATDGRERTKMVAYPMVQCPAGETPDQVAQLAAYDIANAREAGPIMLPLKLRFLGYRGGDCLTIEDHPAFGQIAGKDVIVTKRQIEPNGATVTLTLRTETPAKHPWALSRVGVPAPMTDSTTPVPFSMEPPTLLTLVDTDADSATISVRAPTTPLLGYTVFFGGDSDDFGDAAPITPRLIDAPGKVWTVAEDGQVTGVTRYYWAVAYTDDDIASDPVGPLAVEIGTGMVALSSIMAVKRSDA</sequence>
<evidence type="ECO:0000313" key="1">
    <source>
        <dbReference type="EMBL" id="EQB13232.1"/>
    </source>
</evidence>
<dbReference type="RefSeq" id="WP_021226803.1">
    <property type="nucleotide sequence ID" value="NZ_ATDP01000097.1"/>
</dbReference>
<evidence type="ECO:0000313" key="2">
    <source>
        <dbReference type="Proteomes" id="UP000015531"/>
    </source>
</evidence>
<dbReference type="eggNOG" id="COG4733">
    <property type="taxonomic scope" value="Bacteria"/>
</dbReference>
<protein>
    <recommendedName>
        <fullName evidence="3">Tip attachment protein J domain-containing protein</fullName>
    </recommendedName>
</protein>
<dbReference type="EMBL" id="ATDP01000097">
    <property type="protein sequence ID" value="EQB13232.1"/>
    <property type="molecule type" value="Genomic_DNA"/>
</dbReference>
<dbReference type="OrthoDB" id="7172230at2"/>
<accession>T0HJN8</accession>
<gene>
    <name evidence="1" type="ORF">RLDS_15940</name>
</gene>
<dbReference type="Proteomes" id="UP000015531">
    <property type="component" value="Unassembled WGS sequence"/>
</dbReference>
<proteinExistence type="predicted"/>
<organism evidence="1 2">
    <name type="scientific">Sphingobium lactosutens DS20</name>
    <dbReference type="NCBI Taxonomy" id="1331060"/>
    <lineage>
        <taxon>Bacteria</taxon>
        <taxon>Pseudomonadati</taxon>
        <taxon>Pseudomonadota</taxon>
        <taxon>Alphaproteobacteria</taxon>
        <taxon>Sphingomonadales</taxon>
        <taxon>Sphingomonadaceae</taxon>
        <taxon>Sphingobium</taxon>
    </lineage>
</organism>
<evidence type="ECO:0008006" key="3">
    <source>
        <dbReference type="Google" id="ProtNLM"/>
    </source>
</evidence>
<dbReference type="PATRIC" id="fig|1331060.3.peg.3058"/>
<name>T0HJN8_9SPHN</name>
<comment type="caution">
    <text evidence="1">The sequence shown here is derived from an EMBL/GenBank/DDBJ whole genome shotgun (WGS) entry which is preliminary data.</text>
</comment>
<reference evidence="1 2" key="1">
    <citation type="journal article" date="2013" name="Genome Announc.">
        <title>Draft Genome Sequence of Sphingobium lactosutens Strain DS20T, Isolated from a Hexachlorocyclohexane Dumpsite.</title>
        <authorList>
            <person name="Kumar R."/>
            <person name="Dwivedi V."/>
            <person name="Negi V."/>
            <person name="Khurana J.P."/>
            <person name="Lal R."/>
        </authorList>
    </citation>
    <scope>NUCLEOTIDE SEQUENCE [LARGE SCALE GENOMIC DNA]</scope>
    <source>
        <strain evidence="1 2">DS20</strain>
    </source>
</reference>
<keyword evidence="2" id="KW-1185">Reference proteome</keyword>